<sequence length="433" mass="46479">MDILTINDTPGQHPRSFYAATAEVPGPYPAAEGAIKADVCVVGGGYGGLSAALHLARQGLDVVLLEASRVGSGASGRNGGQVSTGQRLEQGDLETLVGLDTARVLWDMGSEAVDLVKALIHEDGDGCGWTDGVIHANHRARYGAHSKAHVEHLNTTYGYDKIRFLSRDEIHHEVGSPGYHSGSLDMGSGHLHPLRYAFALARLAEAAGVRMFETSRVTKVDTAAKPRVHTVSALIEADHLILALNGYHNNLLPTVSRRVMPINNFIAVTEPLPQDLANSLIPNRYAVADSRFVINYFRLSEDNRMIFGGGESYGYKFPTDLRAKVRGPMLEVFPQLESAKIDYAWGGTLGITMSRLPHFDRLGPSALSIAGFSGQGVALATLAGKIAAEAIAGQAARFDVINHLPTPGFPGGPKLRTPLLVAAMTWYALRDKF</sequence>
<organism evidence="3 4">
    <name type="scientific">Celeribacter baekdonensis</name>
    <dbReference type="NCBI Taxonomy" id="875171"/>
    <lineage>
        <taxon>Bacteria</taxon>
        <taxon>Pseudomonadati</taxon>
        <taxon>Pseudomonadota</taxon>
        <taxon>Alphaproteobacteria</taxon>
        <taxon>Rhodobacterales</taxon>
        <taxon>Roseobacteraceae</taxon>
        <taxon>Celeribacter</taxon>
    </lineage>
</organism>
<dbReference type="InterPro" id="IPR036188">
    <property type="entry name" value="FAD/NAD-bd_sf"/>
</dbReference>
<evidence type="ECO:0000256" key="1">
    <source>
        <dbReference type="ARBA" id="ARBA00023002"/>
    </source>
</evidence>
<dbReference type="OrthoDB" id="9806601at2"/>
<reference evidence="3 4" key="1">
    <citation type="submission" date="2016-10" db="EMBL/GenBank/DDBJ databases">
        <authorList>
            <person name="de Groot N.N."/>
        </authorList>
    </citation>
    <scope>NUCLEOTIDE SEQUENCE [LARGE SCALE GENOMIC DNA]</scope>
    <source>
        <strain evidence="3 4">DSM 27375</strain>
    </source>
</reference>
<proteinExistence type="predicted"/>
<dbReference type="Pfam" id="PF01266">
    <property type="entry name" value="DAO"/>
    <property type="match status" value="1"/>
</dbReference>
<dbReference type="InterPro" id="IPR006076">
    <property type="entry name" value="FAD-dep_OxRdtase"/>
</dbReference>
<evidence type="ECO:0000259" key="2">
    <source>
        <dbReference type="Pfam" id="PF01266"/>
    </source>
</evidence>
<dbReference type="SUPFAM" id="SSF51905">
    <property type="entry name" value="FAD/NAD(P)-binding domain"/>
    <property type="match status" value="1"/>
</dbReference>
<dbReference type="Proteomes" id="UP000182284">
    <property type="component" value="Unassembled WGS sequence"/>
</dbReference>
<dbReference type="PANTHER" id="PTHR13847">
    <property type="entry name" value="SARCOSINE DEHYDROGENASE-RELATED"/>
    <property type="match status" value="1"/>
</dbReference>
<dbReference type="RefSeq" id="WP_074640024.1">
    <property type="nucleotide sequence ID" value="NZ_FNBL01000001.1"/>
</dbReference>
<keyword evidence="1" id="KW-0560">Oxidoreductase</keyword>
<dbReference type="AlphaFoldDB" id="A0A1G7FIU9"/>
<dbReference type="GO" id="GO:0016491">
    <property type="term" value="F:oxidoreductase activity"/>
    <property type="evidence" value="ECO:0007669"/>
    <property type="project" value="UniProtKB-KW"/>
</dbReference>
<dbReference type="Gene3D" id="3.50.50.60">
    <property type="entry name" value="FAD/NAD(P)-binding domain"/>
    <property type="match status" value="1"/>
</dbReference>
<gene>
    <name evidence="3" type="ORF">SAMN04488117_10196</name>
</gene>
<dbReference type="GO" id="GO:0005737">
    <property type="term" value="C:cytoplasm"/>
    <property type="evidence" value="ECO:0007669"/>
    <property type="project" value="TreeGrafter"/>
</dbReference>
<name>A0A1G7FIU9_9RHOB</name>
<protein>
    <submittedName>
        <fullName evidence="3">Gamma-glutamylputrescine oxidase</fullName>
    </submittedName>
</protein>
<dbReference type="EMBL" id="FNBL01000001">
    <property type="protein sequence ID" value="SDE75505.1"/>
    <property type="molecule type" value="Genomic_DNA"/>
</dbReference>
<feature type="domain" description="FAD dependent oxidoreductase" evidence="2">
    <location>
        <begin position="38"/>
        <end position="389"/>
    </location>
</feature>
<dbReference type="Gene3D" id="3.30.9.10">
    <property type="entry name" value="D-Amino Acid Oxidase, subunit A, domain 2"/>
    <property type="match status" value="1"/>
</dbReference>
<evidence type="ECO:0000313" key="3">
    <source>
        <dbReference type="EMBL" id="SDE75505.1"/>
    </source>
</evidence>
<dbReference type="PANTHER" id="PTHR13847:SF281">
    <property type="entry name" value="FAD DEPENDENT OXIDOREDUCTASE DOMAIN-CONTAINING PROTEIN"/>
    <property type="match status" value="1"/>
</dbReference>
<accession>A0A1G7FIU9</accession>
<evidence type="ECO:0000313" key="4">
    <source>
        <dbReference type="Proteomes" id="UP000182284"/>
    </source>
</evidence>